<organism evidence="6 7">
    <name type="scientific">Luedemannella helvata</name>
    <dbReference type="NCBI Taxonomy" id="349315"/>
    <lineage>
        <taxon>Bacteria</taxon>
        <taxon>Bacillati</taxon>
        <taxon>Actinomycetota</taxon>
        <taxon>Actinomycetes</taxon>
        <taxon>Micromonosporales</taxon>
        <taxon>Micromonosporaceae</taxon>
        <taxon>Luedemannella</taxon>
    </lineage>
</organism>
<dbReference type="InterPro" id="IPR009057">
    <property type="entry name" value="Homeodomain-like_sf"/>
</dbReference>
<keyword evidence="2 4" id="KW-0238">DNA-binding</keyword>
<dbReference type="SUPFAM" id="SSF46689">
    <property type="entry name" value="Homeodomain-like"/>
    <property type="match status" value="1"/>
</dbReference>
<dbReference type="Pfam" id="PF17928">
    <property type="entry name" value="TetR_C_22"/>
    <property type="match status" value="1"/>
</dbReference>
<reference evidence="7" key="1">
    <citation type="journal article" date="2019" name="Int. J. Syst. Evol. Microbiol.">
        <title>The Global Catalogue of Microorganisms (GCM) 10K type strain sequencing project: providing services to taxonomists for standard genome sequencing and annotation.</title>
        <authorList>
            <consortium name="The Broad Institute Genomics Platform"/>
            <consortium name="The Broad Institute Genome Sequencing Center for Infectious Disease"/>
            <person name="Wu L."/>
            <person name="Ma J."/>
        </authorList>
    </citation>
    <scope>NUCLEOTIDE SEQUENCE [LARGE SCALE GENOMIC DNA]</scope>
    <source>
        <strain evidence="7">JCM 13249</strain>
    </source>
</reference>
<dbReference type="Proteomes" id="UP001500655">
    <property type="component" value="Unassembled WGS sequence"/>
</dbReference>
<dbReference type="PANTHER" id="PTHR30055">
    <property type="entry name" value="HTH-TYPE TRANSCRIPTIONAL REGULATOR RUTR"/>
    <property type="match status" value="1"/>
</dbReference>
<feature type="DNA-binding region" description="H-T-H motif" evidence="4">
    <location>
        <begin position="46"/>
        <end position="65"/>
    </location>
</feature>
<keyword evidence="3" id="KW-0804">Transcription</keyword>
<proteinExistence type="predicted"/>
<dbReference type="EMBL" id="BAAALS010000017">
    <property type="protein sequence ID" value="GAA1761821.1"/>
    <property type="molecule type" value="Genomic_DNA"/>
</dbReference>
<dbReference type="InterPro" id="IPR050109">
    <property type="entry name" value="HTH-type_TetR-like_transc_reg"/>
</dbReference>
<dbReference type="InterPro" id="IPR023772">
    <property type="entry name" value="DNA-bd_HTH_TetR-type_CS"/>
</dbReference>
<protein>
    <submittedName>
        <fullName evidence="6">TetR family transcriptional regulator</fullName>
    </submittedName>
</protein>
<evidence type="ECO:0000313" key="6">
    <source>
        <dbReference type="EMBL" id="GAA1761821.1"/>
    </source>
</evidence>
<dbReference type="Gene3D" id="1.10.357.10">
    <property type="entry name" value="Tetracycline Repressor, domain 2"/>
    <property type="match status" value="1"/>
</dbReference>
<evidence type="ECO:0000259" key="5">
    <source>
        <dbReference type="PROSITE" id="PS50977"/>
    </source>
</evidence>
<dbReference type="PROSITE" id="PS50977">
    <property type="entry name" value="HTH_TETR_2"/>
    <property type="match status" value="1"/>
</dbReference>
<dbReference type="Pfam" id="PF00440">
    <property type="entry name" value="TetR_N"/>
    <property type="match status" value="1"/>
</dbReference>
<sequence>MVMQTSAAPAGPLRRMPVQGRSLARVHRMLDACAELVDQVGYDGLTTTLLAERAGVAIGSVYQFFPDKRAIVQALTLRNLDAYLDRLSKRITDGQLHNWWDAVDAAIDEYIAMHRHVPGFRTLHFGDVVDVHLLDEERDNNVVIVERLGSLLVEHFGLRDEPRLRFNLAIAVEIADGLIKYAFRRDPDGDELVLAEAKSLIRDYLHRHVDSEQAG</sequence>
<gene>
    <name evidence="6" type="ORF">GCM10009681_36200</name>
</gene>
<dbReference type="PANTHER" id="PTHR30055:SF234">
    <property type="entry name" value="HTH-TYPE TRANSCRIPTIONAL REGULATOR BETI"/>
    <property type="match status" value="1"/>
</dbReference>
<dbReference type="InterPro" id="IPR001647">
    <property type="entry name" value="HTH_TetR"/>
</dbReference>
<comment type="caution">
    <text evidence="6">The sequence shown here is derived from an EMBL/GenBank/DDBJ whole genome shotgun (WGS) entry which is preliminary data.</text>
</comment>
<name>A0ABP4WWA6_9ACTN</name>
<evidence type="ECO:0000256" key="1">
    <source>
        <dbReference type="ARBA" id="ARBA00023015"/>
    </source>
</evidence>
<dbReference type="PROSITE" id="PS01081">
    <property type="entry name" value="HTH_TETR_1"/>
    <property type="match status" value="1"/>
</dbReference>
<evidence type="ECO:0000256" key="2">
    <source>
        <dbReference type="ARBA" id="ARBA00023125"/>
    </source>
</evidence>
<evidence type="ECO:0000313" key="7">
    <source>
        <dbReference type="Proteomes" id="UP001500655"/>
    </source>
</evidence>
<evidence type="ECO:0000256" key="4">
    <source>
        <dbReference type="PROSITE-ProRule" id="PRU00335"/>
    </source>
</evidence>
<dbReference type="InterPro" id="IPR041674">
    <property type="entry name" value="TetR_C_22"/>
</dbReference>
<evidence type="ECO:0000256" key="3">
    <source>
        <dbReference type="ARBA" id="ARBA00023163"/>
    </source>
</evidence>
<keyword evidence="7" id="KW-1185">Reference proteome</keyword>
<keyword evidence="1" id="KW-0805">Transcription regulation</keyword>
<feature type="domain" description="HTH tetR-type" evidence="5">
    <location>
        <begin position="23"/>
        <end position="83"/>
    </location>
</feature>
<accession>A0ABP4WWA6</accession>
<dbReference type="PRINTS" id="PR00455">
    <property type="entry name" value="HTHTETR"/>
</dbReference>